<keyword evidence="5 16" id="KW-0820">tRNA-binding</keyword>
<dbReference type="PROSITE" id="PS50886">
    <property type="entry name" value="TRBD"/>
    <property type="match status" value="1"/>
</dbReference>
<dbReference type="PROSITE" id="PS51483">
    <property type="entry name" value="B5"/>
    <property type="match status" value="1"/>
</dbReference>
<dbReference type="NCBIfam" id="NF045760">
    <property type="entry name" value="YtpR"/>
    <property type="match status" value="1"/>
</dbReference>
<proteinExistence type="inferred from homology"/>
<dbReference type="Gene3D" id="3.30.70.380">
    <property type="entry name" value="Ferrodoxin-fold anticodon-binding domain"/>
    <property type="match status" value="1"/>
</dbReference>
<sequence length="799" mass="87335">MKFSEQWLRELVNPAVDTAELAHQVTMAGLEVDEVEAVAKDFSGVIVGEILTAEQHPNADKLQVCKVSNGSEEFQVVCGAPNARAGLKTAFATVGAVLPTPDGDAFKIKKAKLRQVESFGMLCAEDELGLSEDHGGIMELAADAPVGADLREYLNLDDMIIDVDLTPNRADCLSISGIAREVGVLFKAPVTYVETKVTEPAIADTFPIALEATQQCPRFVGRVIRNVNVQAQTPLWMVEKLRRAGVRSIDPVVDITNYVLQELGQPMHAYDLNKLSGSIIARMAEQDEKLTLLDGQEVSLNDDTLVIADQNGALGIAGVMGGEASGVTAETKHVFFEAAFFNPISIAGRARSYGLHTDASHRFERGVDWQLQVKAMERATELLLDICGGEAGPVTEVASEDNLPKVEKVRLRHAKVNSYLSFDMPVAEIEEILTRLGMTVTKDGDDAWLIDVPSYRFDISIEVDLIEELARVYGYNNLPVRVPKASLPFKADVEANIGLGHIRRTLIAQGYQEAITYSFIEAGLQEKFDDQNKAVALANPITAEMAVMRTTVWPGLVKAVQYNQNRQQSRIRLFETGQRFLPRGENMADMLQENVVAGVVTGSRDPEGWTASNESVDFFDVKAEVESLLALAGSAEEFTFVSGRHVALHPGQTAVIKRNGEEIGYLGAMHPSLAKDLSLSGAVYLFELKLEAITAGRLPRYSELSKFPESRRDLALIVDEQVAFEDLRQSAAENAGEFLQNVTLFDVYQGQGIEVGRKSLALGLTWQHPSRTLNDDEINGAVDSVITALNTKFGASLRE</sequence>
<dbReference type="SUPFAM" id="SSF55681">
    <property type="entry name" value="Class II aaRS and biotin synthetases"/>
    <property type="match status" value="1"/>
</dbReference>
<dbReference type="GO" id="GO:0004826">
    <property type="term" value="F:phenylalanine-tRNA ligase activity"/>
    <property type="evidence" value="ECO:0007669"/>
    <property type="project" value="UniProtKB-UniRule"/>
</dbReference>
<dbReference type="SMART" id="SM00874">
    <property type="entry name" value="B5"/>
    <property type="match status" value="1"/>
</dbReference>
<feature type="domain" description="B5" evidence="19">
    <location>
        <begin position="404"/>
        <end position="480"/>
    </location>
</feature>
<reference evidence="20" key="1">
    <citation type="submission" date="2020-10" db="EMBL/GenBank/DDBJ databases">
        <title>Bacterium isolated from coastal waters sediment.</title>
        <authorList>
            <person name="Chen R.-J."/>
            <person name="Lu D.-C."/>
            <person name="Zhu K.-L."/>
            <person name="Du Z.-J."/>
        </authorList>
    </citation>
    <scope>NUCLEOTIDE SEQUENCE</scope>
    <source>
        <strain evidence="20">N1Y112</strain>
    </source>
</reference>
<feature type="binding site" evidence="15">
    <location>
        <position position="458"/>
    </location>
    <ligand>
        <name>Mg(2+)</name>
        <dbReference type="ChEBI" id="CHEBI:18420"/>
        <note>shared with alpha subunit</note>
    </ligand>
</feature>
<dbReference type="Gene3D" id="3.30.930.10">
    <property type="entry name" value="Bira Bifunctional Protein, Domain 2"/>
    <property type="match status" value="1"/>
</dbReference>
<protein>
    <recommendedName>
        <fullName evidence="15">Phenylalanine--tRNA ligase beta subunit</fullName>
        <ecNumber evidence="15">6.1.1.20</ecNumber>
    </recommendedName>
    <alternativeName>
        <fullName evidence="15">Phenylalanyl-tRNA synthetase beta subunit</fullName>
        <shortName evidence="15">PheRS</shortName>
    </alternativeName>
</protein>
<dbReference type="InterPro" id="IPR005147">
    <property type="entry name" value="tRNA_synthase_B5-dom"/>
</dbReference>
<dbReference type="HAMAP" id="MF_00283">
    <property type="entry name" value="Phe_tRNA_synth_beta1"/>
    <property type="match status" value="1"/>
</dbReference>
<comment type="caution">
    <text evidence="20">The sequence shown here is derived from an EMBL/GenBank/DDBJ whole genome shotgun (WGS) entry which is preliminary data.</text>
</comment>
<evidence type="ECO:0000256" key="15">
    <source>
        <dbReference type="HAMAP-Rule" id="MF_00283"/>
    </source>
</evidence>
<dbReference type="InterPro" id="IPR033714">
    <property type="entry name" value="tRNA_bind_bactPheRS"/>
</dbReference>
<dbReference type="AlphaFoldDB" id="A0A8J7KA10"/>
<keyword evidence="13 15" id="KW-0030">Aminoacyl-tRNA synthetase</keyword>
<dbReference type="FunFam" id="3.30.70.380:FF:000001">
    <property type="entry name" value="Phenylalanine--tRNA ligase beta subunit"/>
    <property type="match status" value="1"/>
</dbReference>
<evidence type="ECO:0000256" key="6">
    <source>
        <dbReference type="ARBA" id="ARBA00022598"/>
    </source>
</evidence>
<dbReference type="PANTHER" id="PTHR10947:SF0">
    <property type="entry name" value="PHENYLALANINE--TRNA LIGASE BETA SUBUNIT"/>
    <property type="match status" value="1"/>
</dbReference>
<evidence type="ECO:0000259" key="19">
    <source>
        <dbReference type="PROSITE" id="PS51483"/>
    </source>
</evidence>
<dbReference type="Gene3D" id="3.50.40.10">
    <property type="entry name" value="Phenylalanyl-trna Synthetase, Chain B, domain 3"/>
    <property type="match status" value="1"/>
</dbReference>
<evidence type="ECO:0000256" key="2">
    <source>
        <dbReference type="ARBA" id="ARBA00008653"/>
    </source>
</evidence>
<dbReference type="SUPFAM" id="SSF46955">
    <property type="entry name" value="Putative DNA-binding domain"/>
    <property type="match status" value="1"/>
</dbReference>
<feature type="domain" description="FDX-ACB" evidence="18">
    <location>
        <begin position="705"/>
        <end position="798"/>
    </location>
</feature>
<dbReference type="GO" id="GO:0006432">
    <property type="term" value="P:phenylalanyl-tRNA aminoacylation"/>
    <property type="evidence" value="ECO:0007669"/>
    <property type="project" value="UniProtKB-UniRule"/>
</dbReference>
<dbReference type="Pfam" id="PF03483">
    <property type="entry name" value="B3_4"/>
    <property type="match status" value="1"/>
</dbReference>
<keyword evidence="12 15" id="KW-0648">Protein biosynthesis</keyword>
<dbReference type="NCBIfam" id="TIGR00472">
    <property type="entry name" value="pheT_bact"/>
    <property type="match status" value="1"/>
</dbReference>
<dbReference type="EMBL" id="JADEYS010000007">
    <property type="protein sequence ID" value="MBE9397441.1"/>
    <property type="molecule type" value="Genomic_DNA"/>
</dbReference>
<dbReference type="RefSeq" id="WP_193952985.1">
    <property type="nucleotide sequence ID" value="NZ_JADEYS010000007.1"/>
</dbReference>
<organism evidence="20 21">
    <name type="scientific">Pontibacterium sinense</name>
    <dbReference type="NCBI Taxonomy" id="2781979"/>
    <lineage>
        <taxon>Bacteria</taxon>
        <taxon>Pseudomonadati</taxon>
        <taxon>Pseudomonadota</taxon>
        <taxon>Gammaproteobacteria</taxon>
        <taxon>Oceanospirillales</taxon>
        <taxon>Oceanospirillaceae</taxon>
        <taxon>Pontibacterium</taxon>
    </lineage>
</organism>
<gene>
    <name evidence="15 20" type="primary">pheT</name>
    <name evidence="20" type="ORF">IOQ59_09220</name>
</gene>
<dbReference type="FunFam" id="2.40.50.140:FF:000045">
    <property type="entry name" value="Phenylalanine--tRNA ligase beta subunit"/>
    <property type="match status" value="1"/>
</dbReference>
<dbReference type="CDD" id="cd02796">
    <property type="entry name" value="tRNA_bind_bactPheRS"/>
    <property type="match status" value="1"/>
</dbReference>
<dbReference type="CDD" id="cd00769">
    <property type="entry name" value="PheRS_beta_core"/>
    <property type="match status" value="1"/>
</dbReference>
<keyword evidence="10 15" id="KW-0460">Magnesium</keyword>
<evidence type="ECO:0000313" key="21">
    <source>
        <dbReference type="Proteomes" id="UP000640333"/>
    </source>
</evidence>
<comment type="cofactor">
    <cofactor evidence="15">
        <name>Mg(2+)</name>
        <dbReference type="ChEBI" id="CHEBI:18420"/>
    </cofactor>
    <text evidence="15">Binds 2 magnesium ions per tetramer.</text>
</comment>
<keyword evidence="8 15" id="KW-0547">Nucleotide-binding</keyword>
<feature type="domain" description="TRNA-binding" evidence="17">
    <location>
        <begin position="39"/>
        <end position="151"/>
    </location>
</feature>
<dbReference type="PANTHER" id="PTHR10947">
    <property type="entry name" value="PHENYLALANYL-TRNA SYNTHETASE BETA CHAIN AND LEUCINE-RICH REPEAT-CONTAINING PROTEIN 47"/>
    <property type="match status" value="1"/>
</dbReference>
<keyword evidence="21" id="KW-1185">Reference proteome</keyword>
<accession>A0A8J7KA10</accession>
<evidence type="ECO:0000256" key="7">
    <source>
        <dbReference type="ARBA" id="ARBA00022723"/>
    </source>
</evidence>
<comment type="catalytic activity">
    <reaction evidence="14 15">
        <text>tRNA(Phe) + L-phenylalanine + ATP = L-phenylalanyl-tRNA(Phe) + AMP + diphosphate + H(+)</text>
        <dbReference type="Rhea" id="RHEA:19413"/>
        <dbReference type="Rhea" id="RHEA-COMP:9668"/>
        <dbReference type="Rhea" id="RHEA-COMP:9699"/>
        <dbReference type="ChEBI" id="CHEBI:15378"/>
        <dbReference type="ChEBI" id="CHEBI:30616"/>
        <dbReference type="ChEBI" id="CHEBI:33019"/>
        <dbReference type="ChEBI" id="CHEBI:58095"/>
        <dbReference type="ChEBI" id="CHEBI:78442"/>
        <dbReference type="ChEBI" id="CHEBI:78531"/>
        <dbReference type="ChEBI" id="CHEBI:456215"/>
        <dbReference type="EC" id="6.1.1.20"/>
    </reaction>
</comment>
<dbReference type="GO" id="GO:0000287">
    <property type="term" value="F:magnesium ion binding"/>
    <property type="evidence" value="ECO:0007669"/>
    <property type="project" value="UniProtKB-UniRule"/>
</dbReference>
<evidence type="ECO:0000256" key="12">
    <source>
        <dbReference type="ARBA" id="ARBA00022917"/>
    </source>
</evidence>
<dbReference type="InterPro" id="IPR036690">
    <property type="entry name" value="Fdx_antiC-bd_sf"/>
</dbReference>
<dbReference type="InterPro" id="IPR005146">
    <property type="entry name" value="B3/B4_tRNA-bd"/>
</dbReference>
<dbReference type="FunFam" id="3.50.40.10:FF:000001">
    <property type="entry name" value="Phenylalanine--tRNA ligase beta subunit"/>
    <property type="match status" value="1"/>
</dbReference>
<evidence type="ECO:0000256" key="8">
    <source>
        <dbReference type="ARBA" id="ARBA00022741"/>
    </source>
</evidence>
<evidence type="ECO:0000256" key="16">
    <source>
        <dbReference type="PROSITE-ProRule" id="PRU00209"/>
    </source>
</evidence>
<evidence type="ECO:0000256" key="1">
    <source>
        <dbReference type="ARBA" id="ARBA00004496"/>
    </source>
</evidence>
<evidence type="ECO:0000259" key="17">
    <source>
        <dbReference type="PROSITE" id="PS50886"/>
    </source>
</evidence>
<dbReference type="EC" id="6.1.1.20" evidence="15"/>
<dbReference type="Pfam" id="PF01588">
    <property type="entry name" value="tRNA_bind"/>
    <property type="match status" value="1"/>
</dbReference>
<dbReference type="Pfam" id="PF17759">
    <property type="entry name" value="tRNA_synthFbeta"/>
    <property type="match status" value="1"/>
</dbReference>
<evidence type="ECO:0000256" key="9">
    <source>
        <dbReference type="ARBA" id="ARBA00022840"/>
    </source>
</evidence>
<dbReference type="InterPro" id="IPR005121">
    <property type="entry name" value="Fdx_antiC-bd"/>
</dbReference>
<dbReference type="Pfam" id="PF03484">
    <property type="entry name" value="B5"/>
    <property type="match status" value="1"/>
</dbReference>
<dbReference type="SMART" id="SM00873">
    <property type="entry name" value="B3_4"/>
    <property type="match status" value="1"/>
</dbReference>
<comment type="subunit">
    <text evidence="3 15">Tetramer of two alpha and two beta subunits.</text>
</comment>
<feature type="binding site" evidence="15">
    <location>
        <position position="468"/>
    </location>
    <ligand>
        <name>Mg(2+)</name>
        <dbReference type="ChEBI" id="CHEBI:18420"/>
        <note>shared with alpha subunit</note>
    </ligand>
</feature>
<dbReference type="FunFam" id="3.30.930.10:FF:000022">
    <property type="entry name" value="Phenylalanine--tRNA ligase beta subunit"/>
    <property type="match status" value="1"/>
</dbReference>
<evidence type="ECO:0000256" key="5">
    <source>
        <dbReference type="ARBA" id="ARBA00022555"/>
    </source>
</evidence>
<dbReference type="Pfam" id="PF03147">
    <property type="entry name" value="FDX-ACB"/>
    <property type="match status" value="1"/>
</dbReference>
<dbReference type="Gene3D" id="3.30.56.10">
    <property type="match status" value="2"/>
</dbReference>
<dbReference type="GO" id="GO:0009328">
    <property type="term" value="C:phenylalanine-tRNA ligase complex"/>
    <property type="evidence" value="ECO:0007669"/>
    <property type="project" value="TreeGrafter"/>
</dbReference>
<dbReference type="SMART" id="SM00896">
    <property type="entry name" value="FDX-ACB"/>
    <property type="match status" value="1"/>
</dbReference>
<dbReference type="InterPro" id="IPR009061">
    <property type="entry name" value="DNA-bd_dom_put_sf"/>
</dbReference>
<keyword evidence="11 16" id="KW-0694">RNA-binding</keyword>
<evidence type="ECO:0000256" key="3">
    <source>
        <dbReference type="ARBA" id="ARBA00011209"/>
    </source>
</evidence>
<dbReference type="PROSITE" id="PS51447">
    <property type="entry name" value="FDX_ACB"/>
    <property type="match status" value="1"/>
</dbReference>
<dbReference type="GO" id="GO:0000049">
    <property type="term" value="F:tRNA binding"/>
    <property type="evidence" value="ECO:0007669"/>
    <property type="project" value="UniProtKB-UniRule"/>
</dbReference>
<dbReference type="InterPro" id="IPR020825">
    <property type="entry name" value="Phe-tRNA_synthase-like_B3/B4"/>
</dbReference>
<keyword evidence="7 15" id="KW-0479">Metal-binding</keyword>
<evidence type="ECO:0000256" key="4">
    <source>
        <dbReference type="ARBA" id="ARBA00022490"/>
    </source>
</evidence>
<keyword evidence="9 15" id="KW-0067">ATP-binding</keyword>
<evidence type="ECO:0000256" key="10">
    <source>
        <dbReference type="ARBA" id="ARBA00022842"/>
    </source>
</evidence>
<dbReference type="Gene3D" id="2.40.50.140">
    <property type="entry name" value="Nucleic acid-binding proteins"/>
    <property type="match status" value="1"/>
</dbReference>
<evidence type="ECO:0000256" key="14">
    <source>
        <dbReference type="ARBA" id="ARBA00049255"/>
    </source>
</evidence>
<feature type="binding site" evidence="15">
    <location>
        <position position="464"/>
    </location>
    <ligand>
        <name>Mg(2+)</name>
        <dbReference type="ChEBI" id="CHEBI:18420"/>
        <note>shared with alpha subunit</note>
    </ligand>
</feature>
<evidence type="ECO:0000256" key="13">
    <source>
        <dbReference type="ARBA" id="ARBA00023146"/>
    </source>
</evidence>
<evidence type="ECO:0000259" key="18">
    <source>
        <dbReference type="PROSITE" id="PS51447"/>
    </source>
</evidence>
<comment type="similarity">
    <text evidence="2 15">Belongs to the phenylalanyl-tRNA synthetase beta subunit family. Type 1 subfamily.</text>
</comment>
<comment type="subcellular location">
    <subcellularLocation>
        <location evidence="1 15">Cytoplasm</location>
    </subcellularLocation>
</comment>
<dbReference type="InterPro" id="IPR002547">
    <property type="entry name" value="tRNA-bd_dom"/>
</dbReference>
<feature type="binding site" evidence="15">
    <location>
        <position position="467"/>
    </location>
    <ligand>
        <name>Mg(2+)</name>
        <dbReference type="ChEBI" id="CHEBI:18420"/>
        <note>shared with alpha subunit</note>
    </ligand>
</feature>
<dbReference type="InterPro" id="IPR045864">
    <property type="entry name" value="aa-tRNA-synth_II/BPL/LPL"/>
</dbReference>
<dbReference type="InterPro" id="IPR041616">
    <property type="entry name" value="PheRS_beta_core"/>
</dbReference>
<dbReference type="SUPFAM" id="SSF56037">
    <property type="entry name" value="PheT/TilS domain"/>
    <property type="match status" value="1"/>
</dbReference>
<dbReference type="InterPro" id="IPR004532">
    <property type="entry name" value="Phe-tRNA-ligase_IIc_bsu_bact"/>
</dbReference>
<dbReference type="InterPro" id="IPR045060">
    <property type="entry name" value="Phe-tRNA-ligase_IIc_bsu"/>
</dbReference>
<evidence type="ECO:0000256" key="11">
    <source>
        <dbReference type="ARBA" id="ARBA00022884"/>
    </source>
</evidence>
<name>A0A8J7KA10_9GAMM</name>
<keyword evidence="6 15" id="KW-0436">Ligase</keyword>
<dbReference type="GO" id="GO:0005524">
    <property type="term" value="F:ATP binding"/>
    <property type="evidence" value="ECO:0007669"/>
    <property type="project" value="UniProtKB-UniRule"/>
</dbReference>
<dbReference type="InterPro" id="IPR012340">
    <property type="entry name" value="NA-bd_OB-fold"/>
</dbReference>
<dbReference type="SUPFAM" id="SSF54991">
    <property type="entry name" value="Anticodon-binding domain of PheRS"/>
    <property type="match status" value="1"/>
</dbReference>
<keyword evidence="4 15" id="KW-0963">Cytoplasm</keyword>
<evidence type="ECO:0000313" key="20">
    <source>
        <dbReference type="EMBL" id="MBE9397441.1"/>
    </source>
</evidence>
<dbReference type="Proteomes" id="UP000640333">
    <property type="component" value="Unassembled WGS sequence"/>
</dbReference>
<dbReference type="SUPFAM" id="SSF50249">
    <property type="entry name" value="Nucleic acid-binding proteins"/>
    <property type="match status" value="1"/>
</dbReference>
<dbReference type="FunFam" id="3.30.56.10:FF:000002">
    <property type="entry name" value="Phenylalanine--tRNA ligase beta subunit"/>
    <property type="match status" value="1"/>
</dbReference>